<comment type="similarity">
    <text evidence="1">Belongs to the short-chain dehydrogenases/reductases (SDR) family.</text>
</comment>
<proteinExistence type="inferred from homology"/>
<evidence type="ECO:0000256" key="4">
    <source>
        <dbReference type="ARBA" id="ARBA00023308"/>
    </source>
</evidence>
<dbReference type="PRINTS" id="PR00081">
    <property type="entry name" value="GDHRDH"/>
</dbReference>
<keyword evidence="6" id="KW-1185">Reference proteome</keyword>
<dbReference type="PANTHER" id="PTHR42760:SF83">
    <property type="entry name" value="(3R)-3-HYDROXYACYL-COA DEHYDROGENASE"/>
    <property type="match status" value="1"/>
</dbReference>
<evidence type="ECO:0000256" key="3">
    <source>
        <dbReference type="ARBA" id="ARBA00023002"/>
    </source>
</evidence>
<evidence type="ECO:0000256" key="1">
    <source>
        <dbReference type="ARBA" id="ARBA00006484"/>
    </source>
</evidence>
<evidence type="ECO:0000256" key="2">
    <source>
        <dbReference type="ARBA" id="ARBA00022857"/>
    </source>
</evidence>
<dbReference type="Gene3D" id="3.40.50.720">
    <property type="entry name" value="NAD(P)-binding Rossmann-like Domain"/>
    <property type="match status" value="1"/>
</dbReference>
<keyword evidence="3" id="KW-0560">Oxidoreductase</keyword>
<name>A0A8K0JKK9_9TREE</name>
<gene>
    <name evidence="5" type="ORF">FFLO_04254</name>
</gene>
<dbReference type="GO" id="GO:0006633">
    <property type="term" value="P:fatty acid biosynthetic process"/>
    <property type="evidence" value="ECO:0007669"/>
    <property type="project" value="TreeGrafter"/>
</dbReference>
<dbReference type="GO" id="GO:0019301">
    <property type="term" value="P:rhamnose catabolic process"/>
    <property type="evidence" value="ECO:0007669"/>
    <property type="project" value="UniProtKB-ARBA"/>
</dbReference>
<protein>
    <submittedName>
        <fullName evidence="5">Uncharacterized protein</fullName>
    </submittedName>
</protein>
<keyword evidence="2" id="KW-0521">NADP</keyword>
<dbReference type="GO" id="GO:0016616">
    <property type="term" value="F:oxidoreductase activity, acting on the CH-OH group of donors, NAD or NADP as acceptor"/>
    <property type="evidence" value="ECO:0007669"/>
    <property type="project" value="TreeGrafter"/>
</dbReference>
<dbReference type="InterPro" id="IPR002347">
    <property type="entry name" value="SDR_fam"/>
</dbReference>
<dbReference type="FunFam" id="3.40.50.720:FF:000417">
    <property type="entry name" value="Glucose 1-dehydrogenase, putative"/>
    <property type="match status" value="1"/>
</dbReference>
<evidence type="ECO:0000313" key="6">
    <source>
        <dbReference type="Proteomes" id="UP000812966"/>
    </source>
</evidence>
<dbReference type="SUPFAM" id="SSF51735">
    <property type="entry name" value="NAD(P)-binding Rossmann-fold domains"/>
    <property type="match status" value="1"/>
</dbReference>
<keyword evidence="4" id="KW-0684">Rhamnose metabolism</keyword>
<dbReference type="Pfam" id="PF13561">
    <property type="entry name" value="adh_short_C2"/>
    <property type="match status" value="1"/>
</dbReference>
<dbReference type="InterPro" id="IPR036291">
    <property type="entry name" value="NAD(P)-bd_dom_sf"/>
</dbReference>
<comment type="caution">
    <text evidence="5">The sequence shown here is derived from an EMBL/GenBank/DDBJ whole genome shotgun (WGS) entry which is preliminary data.</text>
</comment>
<organism evidence="5 6">
    <name type="scientific">Filobasidium floriforme</name>
    <dbReference type="NCBI Taxonomy" id="5210"/>
    <lineage>
        <taxon>Eukaryota</taxon>
        <taxon>Fungi</taxon>
        <taxon>Dikarya</taxon>
        <taxon>Basidiomycota</taxon>
        <taxon>Agaricomycotina</taxon>
        <taxon>Tremellomycetes</taxon>
        <taxon>Filobasidiales</taxon>
        <taxon>Filobasidiaceae</taxon>
        <taxon>Filobasidium</taxon>
    </lineage>
</organism>
<dbReference type="GO" id="GO:0048038">
    <property type="term" value="F:quinone binding"/>
    <property type="evidence" value="ECO:0007669"/>
    <property type="project" value="TreeGrafter"/>
</dbReference>
<dbReference type="AlphaFoldDB" id="A0A8K0JKK9"/>
<dbReference type="PRINTS" id="PR00080">
    <property type="entry name" value="SDRFAMILY"/>
</dbReference>
<dbReference type="Proteomes" id="UP000812966">
    <property type="component" value="Unassembled WGS sequence"/>
</dbReference>
<sequence length="259" mass="27682">MAKLLANKIVVITGSSQGIGRATAIAAANHGADLVLHHLGKETERDVMKVREAVEAAGRRAITVAGDISQRRTSASIVEEAVKAYGRVNVLVSNAGICPFHTFLDMPDDLFLKTQQVNFHGSFFITRAIANQMAKQEGEHRGGAIVAISSISAFFGGIQQTHYTPTKAAIKSLMESTSLALAPHGIRCNSILPGTIETPINEDDLQGPKRKMMEERIPLGRFGRPEDIAEPVCFMASDMAKYITGASLLVDGGAAVSLQ</sequence>
<reference evidence="5" key="1">
    <citation type="submission" date="2020-04" db="EMBL/GenBank/DDBJ databases">
        <title>Analysis of mating type loci in Filobasidium floriforme.</title>
        <authorList>
            <person name="Nowrousian M."/>
        </authorList>
    </citation>
    <scope>NUCLEOTIDE SEQUENCE</scope>
    <source>
        <strain evidence="5">CBS 6242</strain>
    </source>
</reference>
<dbReference type="EMBL" id="JABELV010000087">
    <property type="protein sequence ID" value="KAG7531595.1"/>
    <property type="molecule type" value="Genomic_DNA"/>
</dbReference>
<dbReference type="CDD" id="cd05233">
    <property type="entry name" value="SDR_c"/>
    <property type="match status" value="1"/>
</dbReference>
<evidence type="ECO:0000313" key="5">
    <source>
        <dbReference type="EMBL" id="KAG7531595.1"/>
    </source>
</evidence>
<accession>A0A8K0JKK9</accession>
<dbReference type="PANTHER" id="PTHR42760">
    <property type="entry name" value="SHORT-CHAIN DEHYDROGENASES/REDUCTASES FAMILY MEMBER"/>
    <property type="match status" value="1"/>
</dbReference>